<dbReference type="GO" id="GO:0003676">
    <property type="term" value="F:nucleic acid binding"/>
    <property type="evidence" value="ECO:0007669"/>
    <property type="project" value="InterPro"/>
</dbReference>
<feature type="domain" description="HNH nuclease" evidence="1">
    <location>
        <begin position="105"/>
        <end position="166"/>
    </location>
</feature>
<dbReference type="SMART" id="SM00507">
    <property type="entry name" value="HNHc"/>
    <property type="match status" value="1"/>
</dbReference>
<dbReference type="RefSeq" id="WP_080989754.1">
    <property type="nucleotide sequence ID" value="NZ_CP012077.1"/>
</dbReference>
<dbReference type="Proteomes" id="UP000282741">
    <property type="component" value="Chromosome"/>
</dbReference>
<evidence type="ECO:0000313" key="2">
    <source>
        <dbReference type="EMBL" id="AZW19154.1"/>
    </source>
</evidence>
<dbReference type="CDD" id="cd00085">
    <property type="entry name" value="HNHc"/>
    <property type="match status" value="1"/>
</dbReference>
<evidence type="ECO:0000259" key="1">
    <source>
        <dbReference type="SMART" id="SM00507"/>
    </source>
</evidence>
<keyword evidence="2" id="KW-0540">Nuclease</keyword>
<dbReference type="EMBL" id="CP024172">
    <property type="protein sequence ID" value="AZW19154.1"/>
    <property type="molecule type" value="Genomic_DNA"/>
</dbReference>
<evidence type="ECO:0000313" key="3">
    <source>
        <dbReference type="Proteomes" id="UP000282741"/>
    </source>
</evidence>
<dbReference type="GO" id="GO:0004519">
    <property type="term" value="F:endonuclease activity"/>
    <property type="evidence" value="ECO:0007669"/>
    <property type="project" value="UniProtKB-KW"/>
</dbReference>
<dbReference type="GO" id="GO:0008270">
    <property type="term" value="F:zinc ion binding"/>
    <property type="evidence" value="ECO:0007669"/>
    <property type="project" value="InterPro"/>
</dbReference>
<keyword evidence="2" id="KW-0378">Hydrolase</keyword>
<dbReference type="InterPro" id="IPR003615">
    <property type="entry name" value="HNH_nuc"/>
</dbReference>
<accession>A0AAN1VHL5</accession>
<dbReference type="PANTHER" id="PTHR33877:SF2">
    <property type="entry name" value="OS07G0170200 PROTEIN"/>
    <property type="match status" value="1"/>
</dbReference>
<protein>
    <submittedName>
        <fullName evidence="2">HNH endonuclease</fullName>
    </submittedName>
</protein>
<organism evidence="2 3">
    <name type="scientific">Bordetella hinzii</name>
    <dbReference type="NCBI Taxonomy" id="103855"/>
    <lineage>
        <taxon>Bacteria</taxon>
        <taxon>Pseudomonadati</taxon>
        <taxon>Pseudomonadota</taxon>
        <taxon>Betaproteobacteria</taxon>
        <taxon>Burkholderiales</taxon>
        <taxon>Alcaligenaceae</taxon>
        <taxon>Bordetella</taxon>
    </lineage>
</organism>
<dbReference type="InterPro" id="IPR052892">
    <property type="entry name" value="NA-targeting_endonuclease"/>
</dbReference>
<keyword evidence="2" id="KW-0255">Endonuclease</keyword>
<dbReference type="Pfam" id="PF01844">
    <property type="entry name" value="HNH"/>
    <property type="match status" value="1"/>
</dbReference>
<gene>
    <name evidence="2" type="ORF">CS347_21525</name>
</gene>
<proteinExistence type="predicted"/>
<sequence>MVSREVTALKALGARARKADRVAAAAKAKREAWLATRQRVCPECGTGFVAELRQSVCSDECREARASRSRARYKQTESWKRARRAAKKRYKTVRRARVAILAEAIDPIKVFERDKWKCHLCGEKTPQGLRGTSQMQAPELDHIVTLADGGSHTWGNVACACRRCNLAKGARSLGQIGLGLGA</sequence>
<reference evidence="3" key="1">
    <citation type="submission" date="2017-10" db="EMBL/GenBank/DDBJ databases">
        <title>Whole genome sequencing of various Bordetella species.</title>
        <authorList>
            <person name="Weigand M.R."/>
            <person name="Loparev V."/>
            <person name="Peng Y."/>
            <person name="Bowden K.E."/>
            <person name="Tondella M.L."/>
            <person name="Williams M.M."/>
        </authorList>
    </citation>
    <scope>NUCLEOTIDE SEQUENCE [LARGE SCALE GENOMIC DNA]</scope>
    <source>
        <strain evidence="3">H720</strain>
    </source>
</reference>
<dbReference type="AlphaFoldDB" id="A0AAN1VHL5"/>
<name>A0AAN1VHL5_9BORD</name>
<dbReference type="Gene3D" id="1.10.30.50">
    <property type="match status" value="1"/>
</dbReference>
<dbReference type="InterPro" id="IPR002711">
    <property type="entry name" value="HNH"/>
</dbReference>
<dbReference type="PANTHER" id="PTHR33877">
    <property type="entry name" value="SLL1193 PROTEIN"/>
    <property type="match status" value="1"/>
</dbReference>